<keyword evidence="10" id="KW-1185">Reference proteome</keyword>
<dbReference type="PANTHER" id="PTHR43240">
    <property type="entry name" value="1,4-DIHYDROXY-2-NAPHTHOYL-COA THIOESTERASE 1"/>
    <property type="match status" value="1"/>
</dbReference>
<evidence type="ECO:0000256" key="1">
    <source>
        <dbReference type="ARBA" id="ARBA00022801"/>
    </source>
</evidence>
<feature type="domain" description="Thioesterase" evidence="8">
    <location>
        <begin position="55"/>
        <end position="125"/>
    </location>
</feature>
<accession>A0A059FRH3</accession>
<dbReference type="AlphaFoldDB" id="A0A059FRH3"/>
<gene>
    <name evidence="9" type="ORF">HHI_10519</name>
</gene>
<sequence length="151" mass="16092">MHPQPDPLPTDIEARVRESFARQGLMAHLGAVMTELDPGRAVIRLPFRDALTQQHGYFHAGGTSAIADSAGGYAAFTRFPEGSSVLTVEYKINLLAPAEGAALEAVGQVIRHGRTLTICGLEVFACTEDARKLIAVGQQTLICLHGKPDTG</sequence>
<dbReference type="SUPFAM" id="SSF54637">
    <property type="entry name" value="Thioesterase/thiol ester dehydrase-isomerase"/>
    <property type="match status" value="1"/>
</dbReference>
<evidence type="ECO:0000256" key="6">
    <source>
        <dbReference type="ARBA" id="ARBA00040062"/>
    </source>
</evidence>
<dbReference type="PATRIC" id="fig|1280951.3.peg.2120"/>
<comment type="catalytic activity">
    <reaction evidence="2">
        <text>a fatty acyl-CoA + H2O = a fatty acid + CoA + H(+)</text>
        <dbReference type="Rhea" id="RHEA:16781"/>
        <dbReference type="ChEBI" id="CHEBI:15377"/>
        <dbReference type="ChEBI" id="CHEBI:15378"/>
        <dbReference type="ChEBI" id="CHEBI:28868"/>
        <dbReference type="ChEBI" id="CHEBI:57287"/>
        <dbReference type="ChEBI" id="CHEBI:77636"/>
        <dbReference type="EC" id="3.1.2.20"/>
    </reaction>
</comment>
<evidence type="ECO:0000256" key="3">
    <source>
        <dbReference type="ARBA" id="ARBA00036002"/>
    </source>
</evidence>
<proteinExistence type="inferred from homology"/>
<evidence type="ECO:0000256" key="7">
    <source>
        <dbReference type="ARBA" id="ARBA00048062"/>
    </source>
</evidence>
<evidence type="ECO:0000259" key="8">
    <source>
        <dbReference type="Pfam" id="PF03061"/>
    </source>
</evidence>
<dbReference type="InterPro" id="IPR003736">
    <property type="entry name" value="PAAI_dom"/>
</dbReference>
<dbReference type="OrthoDB" id="9806185at2"/>
<dbReference type="RefSeq" id="WP_011646477.1">
    <property type="nucleotide sequence ID" value="NZ_ARYI01000008.1"/>
</dbReference>
<evidence type="ECO:0000256" key="2">
    <source>
        <dbReference type="ARBA" id="ARBA00035880"/>
    </source>
</evidence>
<protein>
    <recommendedName>
        <fullName evidence="6">Medium/long-chain acyl-CoA thioesterase YigI</fullName>
        <ecNumber evidence="5">3.1.2.20</ecNumber>
    </recommendedName>
</protein>
<dbReference type="NCBIfam" id="TIGR00369">
    <property type="entry name" value="unchar_dom_1"/>
    <property type="match status" value="1"/>
</dbReference>
<evidence type="ECO:0000256" key="4">
    <source>
        <dbReference type="ARBA" id="ARBA00038381"/>
    </source>
</evidence>
<dbReference type="InterPro" id="IPR029069">
    <property type="entry name" value="HotDog_dom_sf"/>
</dbReference>
<evidence type="ECO:0000313" key="9">
    <source>
        <dbReference type="EMBL" id="KCZ93111.1"/>
    </source>
</evidence>
<dbReference type="EMBL" id="ARYI01000008">
    <property type="protein sequence ID" value="KCZ93111.1"/>
    <property type="molecule type" value="Genomic_DNA"/>
</dbReference>
<reference evidence="9 10" key="1">
    <citation type="submission" date="2013-04" db="EMBL/GenBank/DDBJ databases">
        <title>Hyphomonas hirschiana VP5 Genome Sequencing.</title>
        <authorList>
            <person name="Lai Q."/>
            <person name="Shao Z."/>
        </authorList>
    </citation>
    <scope>NUCLEOTIDE SEQUENCE [LARGE SCALE GENOMIC DNA]</scope>
    <source>
        <strain evidence="9 10">VP5</strain>
    </source>
</reference>
<dbReference type="Gene3D" id="3.10.129.10">
    <property type="entry name" value="Hotdog Thioesterase"/>
    <property type="match status" value="1"/>
</dbReference>
<comment type="similarity">
    <text evidence="4">Belongs to the YigI thioesterase family.</text>
</comment>
<dbReference type="InterPro" id="IPR006683">
    <property type="entry name" value="Thioestr_dom"/>
</dbReference>
<comment type="caution">
    <text evidence="9">The sequence shown here is derived from an EMBL/GenBank/DDBJ whole genome shotgun (WGS) entry which is preliminary data.</text>
</comment>
<dbReference type="Proteomes" id="UP000025061">
    <property type="component" value="Unassembled WGS sequence"/>
</dbReference>
<dbReference type="PANTHER" id="PTHR43240:SF20">
    <property type="entry name" value="MEDIUM_LONG-CHAIN ACYL-COA THIOESTERASE YIGI"/>
    <property type="match status" value="1"/>
</dbReference>
<name>A0A059FRH3_9PROT</name>
<dbReference type="Pfam" id="PF03061">
    <property type="entry name" value="4HBT"/>
    <property type="match status" value="1"/>
</dbReference>
<evidence type="ECO:0000256" key="5">
    <source>
        <dbReference type="ARBA" id="ARBA00038894"/>
    </source>
</evidence>
<organism evidence="9 10">
    <name type="scientific">Hyphomonas hirschiana VP5</name>
    <dbReference type="NCBI Taxonomy" id="1280951"/>
    <lineage>
        <taxon>Bacteria</taxon>
        <taxon>Pseudomonadati</taxon>
        <taxon>Pseudomonadota</taxon>
        <taxon>Alphaproteobacteria</taxon>
        <taxon>Hyphomonadales</taxon>
        <taxon>Hyphomonadaceae</taxon>
        <taxon>Hyphomonas</taxon>
    </lineage>
</organism>
<comment type="catalytic activity">
    <reaction evidence="7">
        <text>a medium-chain fatty acyl-CoA + H2O = a medium-chain fatty acid + CoA + H(+)</text>
        <dbReference type="Rhea" id="RHEA:68184"/>
        <dbReference type="ChEBI" id="CHEBI:15377"/>
        <dbReference type="ChEBI" id="CHEBI:15378"/>
        <dbReference type="ChEBI" id="CHEBI:57287"/>
        <dbReference type="ChEBI" id="CHEBI:59558"/>
        <dbReference type="ChEBI" id="CHEBI:90546"/>
    </reaction>
</comment>
<dbReference type="EC" id="3.1.2.20" evidence="5"/>
<evidence type="ECO:0000313" key="10">
    <source>
        <dbReference type="Proteomes" id="UP000025061"/>
    </source>
</evidence>
<dbReference type="GO" id="GO:0047617">
    <property type="term" value="F:fatty acyl-CoA hydrolase activity"/>
    <property type="evidence" value="ECO:0007669"/>
    <property type="project" value="UniProtKB-EC"/>
</dbReference>
<comment type="catalytic activity">
    <reaction evidence="3">
        <text>a long-chain fatty acyl-CoA + H2O = a long-chain fatty acid + CoA + H(+)</text>
        <dbReference type="Rhea" id="RHEA:67680"/>
        <dbReference type="ChEBI" id="CHEBI:15377"/>
        <dbReference type="ChEBI" id="CHEBI:15378"/>
        <dbReference type="ChEBI" id="CHEBI:57287"/>
        <dbReference type="ChEBI" id="CHEBI:57560"/>
        <dbReference type="ChEBI" id="CHEBI:83139"/>
    </reaction>
</comment>
<dbReference type="CDD" id="cd03443">
    <property type="entry name" value="PaaI_thioesterase"/>
    <property type="match status" value="1"/>
</dbReference>
<keyword evidence="1" id="KW-0378">Hydrolase</keyword>